<reference evidence="2" key="1">
    <citation type="journal article" date="2020" name="Stud. Mycol.">
        <title>101 Dothideomycetes genomes: a test case for predicting lifestyles and emergence of pathogens.</title>
        <authorList>
            <person name="Haridas S."/>
            <person name="Albert R."/>
            <person name="Binder M."/>
            <person name="Bloem J."/>
            <person name="Labutti K."/>
            <person name="Salamov A."/>
            <person name="Andreopoulos B."/>
            <person name="Baker S."/>
            <person name="Barry K."/>
            <person name="Bills G."/>
            <person name="Bluhm B."/>
            <person name="Cannon C."/>
            <person name="Castanera R."/>
            <person name="Culley D."/>
            <person name="Daum C."/>
            <person name="Ezra D."/>
            <person name="Gonzalez J."/>
            <person name="Henrissat B."/>
            <person name="Kuo A."/>
            <person name="Liang C."/>
            <person name="Lipzen A."/>
            <person name="Lutzoni F."/>
            <person name="Magnuson J."/>
            <person name="Mondo S."/>
            <person name="Nolan M."/>
            <person name="Ohm R."/>
            <person name="Pangilinan J."/>
            <person name="Park H.-J."/>
            <person name="Ramirez L."/>
            <person name="Alfaro M."/>
            <person name="Sun H."/>
            <person name="Tritt A."/>
            <person name="Yoshinaga Y."/>
            <person name="Zwiers L.-H."/>
            <person name="Turgeon B."/>
            <person name="Goodwin S."/>
            <person name="Spatafora J."/>
            <person name="Crous P."/>
            <person name="Grigoriev I."/>
        </authorList>
    </citation>
    <scope>NUCLEOTIDE SEQUENCE</scope>
    <source>
        <strain evidence="2">CBS 113979</strain>
    </source>
</reference>
<keyword evidence="3" id="KW-1185">Reference proteome</keyword>
<proteinExistence type="predicted"/>
<evidence type="ECO:0000256" key="1">
    <source>
        <dbReference type="SAM" id="MobiDB-lite"/>
    </source>
</evidence>
<accession>A0A6G1H8N3</accession>
<dbReference type="EMBL" id="ML977145">
    <property type="protein sequence ID" value="KAF1989318.1"/>
    <property type="molecule type" value="Genomic_DNA"/>
</dbReference>
<protein>
    <submittedName>
        <fullName evidence="2">Uncharacterized protein</fullName>
    </submittedName>
</protein>
<feature type="region of interest" description="Disordered" evidence="1">
    <location>
        <begin position="57"/>
        <end position="94"/>
    </location>
</feature>
<organism evidence="2 3">
    <name type="scientific">Aulographum hederae CBS 113979</name>
    <dbReference type="NCBI Taxonomy" id="1176131"/>
    <lineage>
        <taxon>Eukaryota</taxon>
        <taxon>Fungi</taxon>
        <taxon>Dikarya</taxon>
        <taxon>Ascomycota</taxon>
        <taxon>Pezizomycotina</taxon>
        <taxon>Dothideomycetes</taxon>
        <taxon>Pleosporomycetidae</taxon>
        <taxon>Aulographales</taxon>
        <taxon>Aulographaceae</taxon>
    </lineage>
</organism>
<dbReference type="Proteomes" id="UP000800041">
    <property type="component" value="Unassembled WGS sequence"/>
</dbReference>
<sequence>MALTLSDTCISLPLSSTPQKEVFVSTTPSKSSRPKFVLSVLLFRSQLRKSGHIIIRHQNSHHHHQSRSGKSYDHHITSNSPRAFPSLAPRKRPKNTSLLTQAPSSFPIAPAAAPCPPFKLRHTHPCPPPNLTSPRLATHNKPKIPMLAAQRNPGTSLPGTCIRP</sequence>
<name>A0A6G1H8N3_9PEZI</name>
<gene>
    <name evidence="2" type="ORF">K402DRAFT_401974</name>
</gene>
<feature type="compositionally biased region" description="Basic residues" evidence="1">
    <location>
        <begin position="57"/>
        <end position="67"/>
    </location>
</feature>
<evidence type="ECO:0000313" key="3">
    <source>
        <dbReference type="Proteomes" id="UP000800041"/>
    </source>
</evidence>
<dbReference type="AlphaFoldDB" id="A0A6G1H8N3"/>
<evidence type="ECO:0000313" key="2">
    <source>
        <dbReference type="EMBL" id="KAF1989318.1"/>
    </source>
</evidence>